<reference evidence="8 9" key="1">
    <citation type="submission" date="2018-10" db="EMBL/GenBank/DDBJ databases">
        <title>Draft genome sequence of Bacillus salarius IM0101, isolated from a hypersaline soil in Inner Mongolia, China.</title>
        <authorList>
            <person name="Yamprayoonswat W."/>
            <person name="Boonvisut S."/>
            <person name="Jumpathong W."/>
            <person name="Sittihan S."/>
            <person name="Ruangsuj P."/>
            <person name="Wanthongcharoen S."/>
            <person name="Thongpramul N."/>
            <person name="Pimmason S."/>
            <person name="Yu B."/>
            <person name="Yasawong M."/>
        </authorList>
    </citation>
    <scope>NUCLEOTIDE SEQUENCE [LARGE SCALE GENOMIC DNA]</scope>
    <source>
        <strain evidence="8 9">IM0101</strain>
    </source>
</reference>
<dbReference type="OrthoDB" id="9796817at2"/>
<evidence type="ECO:0000256" key="5">
    <source>
        <dbReference type="SAM" id="MobiDB-lite"/>
    </source>
</evidence>
<dbReference type="SUPFAM" id="SSF53850">
    <property type="entry name" value="Periplasmic binding protein-like II"/>
    <property type="match status" value="1"/>
</dbReference>
<dbReference type="GO" id="GO:1904680">
    <property type="term" value="F:peptide transmembrane transporter activity"/>
    <property type="evidence" value="ECO:0007669"/>
    <property type="project" value="TreeGrafter"/>
</dbReference>
<evidence type="ECO:0000259" key="7">
    <source>
        <dbReference type="Pfam" id="PF00496"/>
    </source>
</evidence>
<dbReference type="Gene3D" id="3.10.105.10">
    <property type="entry name" value="Dipeptide-binding Protein, Domain 3"/>
    <property type="match status" value="1"/>
</dbReference>
<feature type="region of interest" description="Disordered" evidence="5">
    <location>
        <begin position="29"/>
        <end position="51"/>
    </location>
</feature>
<evidence type="ECO:0000256" key="6">
    <source>
        <dbReference type="SAM" id="SignalP"/>
    </source>
</evidence>
<protein>
    <submittedName>
        <fullName evidence="8">Oligopeptide ABC transporter substrate-binding protein</fullName>
    </submittedName>
</protein>
<dbReference type="Pfam" id="PF00496">
    <property type="entry name" value="SBP_bac_5"/>
    <property type="match status" value="1"/>
</dbReference>
<dbReference type="InterPro" id="IPR050034">
    <property type="entry name" value="Opp4A"/>
</dbReference>
<dbReference type="NCBIfam" id="NF045467">
    <property type="entry name" value="Opp4A"/>
    <property type="match status" value="1"/>
</dbReference>
<dbReference type="PANTHER" id="PTHR30290">
    <property type="entry name" value="PERIPLASMIC BINDING COMPONENT OF ABC TRANSPORTER"/>
    <property type="match status" value="1"/>
</dbReference>
<feature type="domain" description="Solute-binding protein family 5" evidence="7">
    <location>
        <begin position="124"/>
        <end position="523"/>
    </location>
</feature>
<gene>
    <name evidence="8" type="ORF">D7Z54_05935</name>
</gene>
<accession>A0A428N702</accession>
<feature type="signal peptide" evidence="6">
    <location>
        <begin position="1"/>
        <end position="25"/>
    </location>
</feature>
<dbReference type="InterPro" id="IPR023765">
    <property type="entry name" value="SBP_5_CS"/>
</dbReference>
<dbReference type="GO" id="GO:0015833">
    <property type="term" value="P:peptide transport"/>
    <property type="evidence" value="ECO:0007669"/>
    <property type="project" value="TreeGrafter"/>
</dbReference>
<dbReference type="InterPro" id="IPR000914">
    <property type="entry name" value="SBP_5_dom"/>
</dbReference>
<dbReference type="PIRSF" id="PIRSF002741">
    <property type="entry name" value="MppA"/>
    <property type="match status" value="1"/>
</dbReference>
<evidence type="ECO:0000256" key="2">
    <source>
        <dbReference type="ARBA" id="ARBA00005695"/>
    </source>
</evidence>
<feature type="compositionally biased region" description="Acidic residues" evidence="5">
    <location>
        <begin position="33"/>
        <end position="46"/>
    </location>
</feature>
<sequence length="609" mass="68236">MKKVKSSRYWYLVILVLLAGITACSNDETKADVEEESNDEESDGESSESKDLVSMDDFSNIKNSGSENIIDGGSMNVALTSDSAFEGTLNWSFYFGTHDAQILQWFDEALLEWGEDYVYNNNGAATYEVSDDNRTYTIEIRDDVNWHDGEPVKAEDLAYAYEVIGHPDYTGMRYGEDIANVEGMPEYHKGEADSVSGIEIIDEKTIEVTFTEATPSIVTGGLWNYPLAKHIFEDIPIEDMESSGAVRENPIGFGPFKVENIVPGESVTLEKNEDYWRGEPNLDEVVLQVVGPNVVAEALRSGEIDYAPEFPTDQYTDNKDVSNLDYIATTDRAYTYIGFKLGEWDAAAGENVMNPDAKMADVNLRKAMAHAVDNQAVADNFYDGLRWAGTTLIPPSHPNYHDENNEGLQYDQEMANDILDEAGYMDVNDDGFREDPDGEEITIQFASMEGGDTAEPIAKYYIQAWEQVGLNVELLDGRLQEFNAFYDRVENDDEDIDVFQAAWGVGIDVDPSSLYGRTSPSNYSRYTSEKNDELINDGLSAEAFDLDYRSEVYNEWQQVMIEEVPVFPTLYRSVMSAANKRVTNISIGDGTEVYLNEIGITKEEPVLEE</sequence>
<dbReference type="Gene3D" id="3.40.190.10">
    <property type="entry name" value="Periplasmic binding protein-like II"/>
    <property type="match status" value="1"/>
</dbReference>
<dbReference type="CDD" id="cd08510">
    <property type="entry name" value="PBP2_Lactococcal_OppA_like"/>
    <property type="match status" value="1"/>
</dbReference>
<dbReference type="PROSITE" id="PS51257">
    <property type="entry name" value="PROKAR_LIPOPROTEIN"/>
    <property type="match status" value="1"/>
</dbReference>
<dbReference type="AlphaFoldDB" id="A0A428N702"/>
<dbReference type="EMBL" id="RBVX01000004">
    <property type="protein sequence ID" value="RSL34107.1"/>
    <property type="molecule type" value="Genomic_DNA"/>
</dbReference>
<feature type="chain" id="PRO_5038487983" evidence="6">
    <location>
        <begin position="26"/>
        <end position="609"/>
    </location>
</feature>
<evidence type="ECO:0000313" key="8">
    <source>
        <dbReference type="EMBL" id="RSL34107.1"/>
    </source>
</evidence>
<keyword evidence="3" id="KW-0813">Transport</keyword>
<evidence type="ECO:0000256" key="3">
    <source>
        <dbReference type="ARBA" id="ARBA00022448"/>
    </source>
</evidence>
<comment type="similarity">
    <text evidence="2">Belongs to the bacterial solute-binding protein 5 family.</text>
</comment>
<keyword evidence="4 6" id="KW-0732">Signal</keyword>
<evidence type="ECO:0000313" key="9">
    <source>
        <dbReference type="Proteomes" id="UP000275076"/>
    </source>
</evidence>
<evidence type="ECO:0000256" key="1">
    <source>
        <dbReference type="ARBA" id="ARBA00004193"/>
    </source>
</evidence>
<evidence type="ECO:0000256" key="4">
    <source>
        <dbReference type="ARBA" id="ARBA00022729"/>
    </source>
</evidence>
<dbReference type="GO" id="GO:0042597">
    <property type="term" value="C:periplasmic space"/>
    <property type="evidence" value="ECO:0007669"/>
    <property type="project" value="UniProtKB-ARBA"/>
</dbReference>
<name>A0A428N702_9BACI</name>
<dbReference type="InterPro" id="IPR030678">
    <property type="entry name" value="Peptide/Ni-bd"/>
</dbReference>
<dbReference type="RefSeq" id="WP_125554935.1">
    <property type="nucleotide sequence ID" value="NZ_RBVX01000004.1"/>
</dbReference>
<dbReference type="Proteomes" id="UP000275076">
    <property type="component" value="Unassembled WGS sequence"/>
</dbReference>
<dbReference type="GO" id="GO:0043190">
    <property type="term" value="C:ATP-binding cassette (ABC) transporter complex"/>
    <property type="evidence" value="ECO:0007669"/>
    <property type="project" value="InterPro"/>
</dbReference>
<comment type="caution">
    <text evidence="8">The sequence shown here is derived from an EMBL/GenBank/DDBJ whole genome shotgun (WGS) entry which is preliminary data.</text>
</comment>
<dbReference type="InterPro" id="IPR039424">
    <property type="entry name" value="SBP_5"/>
</dbReference>
<dbReference type="PANTHER" id="PTHR30290:SF9">
    <property type="entry name" value="OLIGOPEPTIDE-BINDING PROTEIN APPA"/>
    <property type="match status" value="1"/>
</dbReference>
<proteinExistence type="inferred from homology"/>
<comment type="subcellular location">
    <subcellularLocation>
        <location evidence="1">Cell membrane</location>
        <topology evidence="1">Lipid-anchor</topology>
    </subcellularLocation>
</comment>
<organism evidence="8 9">
    <name type="scientific">Salibacterium salarium</name>
    <dbReference type="NCBI Taxonomy" id="284579"/>
    <lineage>
        <taxon>Bacteria</taxon>
        <taxon>Bacillati</taxon>
        <taxon>Bacillota</taxon>
        <taxon>Bacilli</taxon>
        <taxon>Bacillales</taxon>
        <taxon>Bacillaceae</taxon>
    </lineage>
</organism>
<keyword evidence="9" id="KW-1185">Reference proteome</keyword>
<dbReference type="PROSITE" id="PS01040">
    <property type="entry name" value="SBP_BACTERIAL_5"/>
    <property type="match status" value="1"/>
</dbReference>